<organism evidence="1 2">
    <name type="scientific">Phomopsis amygdali</name>
    <name type="common">Fusicoccum amygdali</name>
    <dbReference type="NCBI Taxonomy" id="1214568"/>
    <lineage>
        <taxon>Eukaryota</taxon>
        <taxon>Fungi</taxon>
        <taxon>Dikarya</taxon>
        <taxon>Ascomycota</taxon>
        <taxon>Pezizomycotina</taxon>
        <taxon>Sordariomycetes</taxon>
        <taxon>Sordariomycetidae</taxon>
        <taxon>Diaporthales</taxon>
        <taxon>Diaporthaceae</taxon>
        <taxon>Diaporthe</taxon>
    </lineage>
</organism>
<dbReference type="AlphaFoldDB" id="A0AAD9W1F7"/>
<reference evidence="1" key="1">
    <citation type="submission" date="2023-06" db="EMBL/GenBank/DDBJ databases">
        <authorList>
            <person name="Noh H."/>
        </authorList>
    </citation>
    <scope>NUCLEOTIDE SEQUENCE</scope>
    <source>
        <strain evidence="1">DUCC20226</strain>
    </source>
</reference>
<evidence type="ECO:0000313" key="1">
    <source>
        <dbReference type="EMBL" id="KAK2600553.1"/>
    </source>
</evidence>
<accession>A0AAD9W1F7</accession>
<dbReference type="Proteomes" id="UP001265746">
    <property type="component" value="Unassembled WGS sequence"/>
</dbReference>
<dbReference type="EMBL" id="JAUJFL010000006">
    <property type="protein sequence ID" value="KAK2600553.1"/>
    <property type="molecule type" value="Genomic_DNA"/>
</dbReference>
<protein>
    <submittedName>
        <fullName evidence="1">Uncharacterized protein</fullName>
    </submittedName>
</protein>
<name>A0AAD9W1F7_PHOAM</name>
<keyword evidence="2" id="KW-1185">Reference proteome</keyword>
<evidence type="ECO:0000313" key="2">
    <source>
        <dbReference type="Proteomes" id="UP001265746"/>
    </source>
</evidence>
<gene>
    <name evidence="1" type="ORF">N8I77_010078</name>
</gene>
<sequence>MIGRRGRVPFQPICATKLKDSARSGTSFATHCGIALPEPAIGARHSGWSDVKTIGVNRAACSVWEAQNIRHDDAARRLLPQFPSQFSKILPVHRKSMFGLV</sequence>
<comment type="caution">
    <text evidence="1">The sequence shown here is derived from an EMBL/GenBank/DDBJ whole genome shotgun (WGS) entry which is preliminary data.</text>
</comment>
<proteinExistence type="predicted"/>